<organism evidence="2 3">
    <name type="scientific">Onchocerca volvulus</name>
    <dbReference type="NCBI Taxonomy" id="6282"/>
    <lineage>
        <taxon>Eukaryota</taxon>
        <taxon>Metazoa</taxon>
        <taxon>Ecdysozoa</taxon>
        <taxon>Nematoda</taxon>
        <taxon>Chromadorea</taxon>
        <taxon>Rhabditida</taxon>
        <taxon>Spirurina</taxon>
        <taxon>Spiruromorpha</taxon>
        <taxon>Filarioidea</taxon>
        <taxon>Onchocercidae</taxon>
        <taxon>Onchocerca</taxon>
    </lineage>
</organism>
<accession>A0A8R1TVM0</accession>
<feature type="compositionally biased region" description="Basic and acidic residues" evidence="1">
    <location>
        <begin position="41"/>
        <end position="59"/>
    </location>
</feature>
<feature type="region of interest" description="Disordered" evidence="1">
    <location>
        <begin position="41"/>
        <end position="62"/>
    </location>
</feature>
<sequence length="95" mass="11208">MDGEDPSRSIGNLRIMLLCNIYFYELRKNVSRSKRIFLSRKDGDDKHMPKSERQCRRPLPEPLDNLNGMNGFGFPIHVSGIFAVERYLRELYFIK</sequence>
<name>A0A8R1TVM0_ONCVO</name>
<keyword evidence="3" id="KW-1185">Reference proteome</keyword>
<dbReference type="AlphaFoldDB" id="A0A8R1TVM0"/>
<dbReference type="EnsemblMetazoa" id="OVOC5384.1">
    <property type="protein sequence ID" value="OVOC5384.1"/>
    <property type="gene ID" value="WBGene00242193"/>
</dbReference>
<reference evidence="3" key="1">
    <citation type="submission" date="2013-10" db="EMBL/GenBank/DDBJ databases">
        <title>Genome sequencing of Onchocerca volvulus.</title>
        <authorList>
            <person name="Cotton J."/>
            <person name="Tsai J."/>
            <person name="Stanley E."/>
            <person name="Tracey A."/>
            <person name="Holroyd N."/>
            <person name="Lustigman S."/>
            <person name="Berriman M."/>
        </authorList>
    </citation>
    <scope>NUCLEOTIDE SEQUENCE</scope>
</reference>
<protein>
    <submittedName>
        <fullName evidence="2">Uncharacterized protein</fullName>
    </submittedName>
</protein>
<dbReference type="Proteomes" id="UP000024404">
    <property type="component" value="Unassembled WGS sequence"/>
</dbReference>
<evidence type="ECO:0000313" key="2">
    <source>
        <dbReference type="EnsemblMetazoa" id="OVOC5384.1"/>
    </source>
</evidence>
<evidence type="ECO:0000256" key="1">
    <source>
        <dbReference type="SAM" id="MobiDB-lite"/>
    </source>
</evidence>
<dbReference type="EMBL" id="CMVM020000154">
    <property type="status" value="NOT_ANNOTATED_CDS"/>
    <property type="molecule type" value="Genomic_DNA"/>
</dbReference>
<reference evidence="2" key="2">
    <citation type="submission" date="2022-06" db="UniProtKB">
        <authorList>
            <consortium name="EnsemblMetazoa"/>
        </authorList>
    </citation>
    <scope>IDENTIFICATION</scope>
</reference>
<proteinExistence type="predicted"/>
<evidence type="ECO:0000313" key="3">
    <source>
        <dbReference type="Proteomes" id="UP000024404"/>
    </source>
</evidence>